<dbReference type="Gene3D" id="3.40.830.10">
    <property type="entry name" value="LigB-like"/>
    <property type="match status" value="1"/>
</dbReference>
<proteinExistence type="inferred from homology"/>
<keyword evidence="4" id="KW-1185">Reference proteome</keyword>
<dbReference type="PANTHER" id="PTHR11060">
    <property type="entry name" value="PROTEIN MEMO1"/>
    <property type="match status" value="1"/>
</dbReference>
<dbReference type="Pfam" id="PF01875">
    <property type="entry name" value="Memo"/>
    <property type="match status" value="1"/>
</dbReference>
<gene>
    <name evidence="3" type="primary">amrB</name>
    <name evidence="3" type="ORF">U1T56_09035</name>
</gene>
<reference evidence="3 4" key="1">
    <citation type="submission" date="2024-01" db="EMBL/GenBank/DDBJ databases">
        <title>Multi-omics insights into the function and evolution of sodium benzoate biodegradation pathways in Benzoatithermus flavus gen. nov., sp. nov. from hot spring.</title>
        <authorList>
            <person name="Hu C.-J."/>
            <person name="Li W.-J."/>
        </authorList>
    </citation>
    <scope>NUCLEOTIDE SEQUENCE [LARGE SCALE GENOMIC DNA]</scope>
    <source>
        <strain evidence="3 4">SYSU G07066</strain>
    </source>
</reference>
<evidence type="ECO:0000313" key="3">
    <source>
        <dbReference type="EMBL" id="MEK0083297.1"/>
    </source>
</evidence>
<dbReference type="EMBL" id="JBBLZC010000007">
    <property type="protein sequence ID" value="MEK0083297.1"/>
    <property type="molecule type" value="Genomic_DNA"/>
</dbReference>
<dbReference type="CDD" id="cd07361">
    <property type="entry name" value="MEMO_like"/>
    <property type="match status" value="1"/>
</dbReference>
<evidence type="ECO:0000313" key="4">
    <source>
        <dbReference type="Proteomes" id="UP001375743"/>
    </source>
</evidence>
<dbReference type="Proteomes" id="UP001375743">
    <property type="component" value="Unassembled WGS sequence"/>
</dbReference>
<comment type="caution">
    <text evidence="3">The sequence shown here is derived from an EMBL/GenBank/DDBJ whole genome shotgun (WGS) entry which is preliminary data.</text>
</comment>
<evidence type="ECO:0000256" key="1">
    <source>
        <dbReference type="ARBA" id="ARBA00006315"/>
    </source>
</evidence>
<sequence>MTIRPPAVAGRFYPVEPVVLAETVDRLLAAASPPRLRFPAAAVIAPHAGYVYSGPVAASAFRCWQGAAPRRVVVIGPAHYVPFRGIAVPNHTAFRTPLGEIAVDREAVAAVAGLPAVVGADRPHAPEHALEVELPFLQRTLPHGFLLVPLVVGDATPAEVAAVLERLWDDATLVVVSSDLSHYHDHATATRLDAATAARIEALDAEALGSDDACGWLAVAGLLRLARERGLGIQRLDLRNSGDTAGGRAMVVGYGAWVLGPA</sequence>
<dbReference type="HAMAP" id="MF_00055">
    <property type="entry name" value="MEMO1"/>
    <property type="match status" value="1"/>
</dbReference>
<comment type="similarity">
    <text evidence="1 2">Belongs to the MEMO1 family.</text>
</comment>
<protein>
    <recommendedName>
        <fullName evidence="2">MEMO1 family protein U1T56_09035</fullName>
    </recommendedName>
</protein>
<name>A0ABU8XTK3_9PROT</name>
<dbReference type="PANTHER" id="PTHR11060:SF0">
    <property type="entry name" value="PROTEIN MEMO1"/>
    <property type="match status" value="1"/>
</dbReference>
<dbReference type="NCBIfam" id="TIGR04336">
    <property type="entry name" value="AmmeMemoSam_B"/>
    <property type="match status" value="1"/>
</dbReference>
<dbReference type="InterPro" id="IPR002737">
    <property type="entry name" value="MEMO1_fam"/>
</dbReference>
<accession>A0ABU8XTK3</accession>
<organism evidence="3 4">
    <name type="scientific">Benzoatithermus flavus</name>
    <dbReference type="NCBI Taxonomy" id="3108223"/>
    <lineage>
        <taxon>Bacteria</taxon>
        <taxon>Pseudomonadati</taxon>
        <taxon>Pseudomonadota</taxon>
        <taxon>Alphaproteobacteria</taxon>
        <taxon>Geminicoccales</taxon>
        <taxon>Geminicoccaceae</taxon>
        <taxon>Benzoatithermus</taxon>
    </lineage>
</organism>
<evidence type="ECO:0000256" key="2">
    <source>
        <dbReference type="HAMAP-Rule" id="MF_00055"/>
    </source>
</evidence>
<dbReference type="RefSeq" id="WP_418159141.1">
    <property type="nucleotide sequence ID" value="NZ_JBBLZC010000007.1"/>
</dbReference>